<feature type="non-terminal residue" evidence="1">
    <location>
        <position position="1"/>
    </location>
</feature>
<evidence type="ECO:0000313" key="1">
    <source>
        <dbReference type="EMBL" id="TVU21422.1"/>
    </source>
</evidence>
<proteinExistence type="predicted"/>
<gene>
    <name evidence="1" type="ORF">EJB05_31055</name>
</gene>
<comment type="caution">
    <text evidence="1">The sequence shown here is derived from an EMBL/GenBank/DDBJ whole genome shotgun (WGS) entry which is preliminary data.</text>
</comment>
<protein>
    <submittedName>
        <fullName evidence="1">Uncharacterized protein</fullName>
    </submittedName>
</protein>
<name>A0A5J9UCK2_9POAL</name>
<dbReference type="Proteomes" id="UP000324897">
    <property type="component" value="Unassembled WGS sequence"/>
</dbReference>
<evidence type="ECO:0000313" key="2">
    <source>
        <dbReference type="Proteomes" id="UP000324897"/>
    </source>
</evidence>
<organism evidence="1 2">
    <name type="scientific">Eragrostis curvula</name>
    <name type="common">weeping love grass</name>
    <dbReference type="NCBI Taxonomy" id="38414"/>
    <lineage>
        <taxon>Eukaryota</taxon>
        <taxon>Viridiplantae</taxon>
        <taxon>Streptophyta</taxon>
        <taxon>Embryophyta</taxon>
        <taxon>Tracheophyta</taxon>
        <taxon>Spermatophyta</taxon>
        <taxon>Magnoliopsida</taxon>
        <taxon>Liliopsida</taxon>
        <taxon>Poales</taxon>
        <taxon>Poaceae</taxon>
        <taxon>PACMAD clade</taxon>
        <taxon>Chloridoideae</taxon>
        <taxon>Eragrostideae</taxon>
        <taxon>Eragrostidinae</taxon>
        <taxon>Eragrostis</taxon>
    </lineage>
</organism>
<accession>A0A5J9UCK2</accession>
<sequence>MALGSEASYFAPVVEAFSHASSSSHCPSSAPFRSANIFLNFLCISAGSYELSSPRDIYSAIAGALALFVTSGNQSIVLLFQAFHYVALARIIDLISRRCTEAYIAIPLPVPRLGHHTSRLLDLNCRQFWYIFLRQVGLQSLAPQIDDSFDAWCGRKPMRKTSGLVDSGLDGTSSKQRGA</sequence>
<reference evidence="1 2" key="1">
    <citation type="journal article" date="2019" name="Sci. Rep.">
        <title>A high-quality genome of Eragrostis curvula grass provides insights into Poaceae evolution and supports new strategies to enhance forage quality.</title>
        <authorList>
            <person name="Carballo J."/>
            <person name="Santos B.A.C.M."/>
            <person name="Zappacosta D."/>
            <person name="Garbus I."/>
            <person name="Selva J.P."/>
            <person name="Gallo C.A."/>
            <person name="Diaz A."/>
            <person name="Albertini E."/>
            <person name="Caccamo M."/>
            <person name="Echenique V."/>
        </authorList>
    </citation>
    <scope>NUCLEOTIDE SEQUENCE [LARGE SCALE GENOMIC DNA]</scope>
    <source>
        <strain evidence="2">cv. Victoria</strain>
        <tissue evidence="1">Leaf</tissue>
    </source>
</reference>
<dbReference type="EMBL" id="RWGY01000026">
    <property type="protein sequence ID" value="TVU21422.1"/>
    <property type="molecule type" value="Genomic_DNA"/>
</dbReference>
<dbReference type="Gramene" id="TVU21422">
    <property type="protein sequence ID" value="TVU21422"/>
    <property type="gene ID" value="EJB05_31055"/>
</dbReference>
<dbReference type="AlphaFoldDB" id="A0A5J9UCK2"/>
<keyword evidence="2" id="KW-1185">Reference proteome</keyword>